<accession>A0A0V1G8P1</accession>
<dbReference type="EMBL" id="JYDP01004726">
    <property type="protein sequence ID" value="KRY94656.1"/>
    <property type="molecule type" value="Genomic_DNA"/>
</dbReference>
<sequence>LDSFFSESMKILMKELSDVEKRFELHIAGNQDERMQCKTPVAFGQVQNSQLGMVLESTPNLHGIYRQRMSLSNVNISLISNQSEEQVQDCDAVRETVELLRNEPA</sequence>
<dbReference type="Proteomes" id="UP000055024">
    <property type="component" value="Unassembled WGS sequence"/>
</dbReference>
<reference evidence="2 3" key="1">
    <citation type="submission" date="2015-01" db="EMBL/GenBank/DDBJ databases">
        <title>Evolution of Trichinella species and genotypes.</title>
        <authorList>
            <person name="Korhonen P.K."/>
            <person name="Edoardo P."/>
            <person name="Giuseppe L.R."/>
            <person name="Gasser R.B."/>
        </authorList>
    </citation>
    <scope>NUCLEOTIDE SEQUENCE [LARGE SCALE GENOMIC DNA]</scope>
    <source>
        <strain evidence="2">ISS1029</strain>
    </source>
</reference>
<feature type="non-terminal residue" evidence="2">
    <location>
        <position position="105"/>
    </location>
</feature>
<proteinExistence type="predicted"/>
<name>A0A0V1G8P1_9BILA</name>
<evidence type="ECO:0000313" key="1">
    <source>
        <dbReference type="EMBL" id="KRY94646.1"/>
    </source>
</evidence>
<protein>
    <submittedName>
        <fullName evidence="2">Uncharacterized protein</fullName>
    </submittedName>
</protein>
<comment type="caution">
    <text evidence="2">The sequence shown here is derived from an EMBL/GenBank/DDBJ whole genome shotgun (WGS) entry which is preliminary data.</text>
</comment>
<dbReference type="AlphaFoldDB" id="A0A0V1G8P1"/>
<organism evidence="2 3">
    <name type="scientific">Trichinella zimbabwensis</name>
    <dbReference type="NCBI Taxonomy" id="268475"/>
    <lineage>
        <taxon>Eukaryota</taxon>
        <taxon>Metazoa</taxon>
        <taxon>Ecdysozoa</taxon>
        <taxon>Nematoda</taxon>
        <taxon>Enoplea</taxon>
        <taxon>Dorylaimia</taxon>
        <taxon>Trichinellida</taxon>
        <taxon>Trichinellidae</taxon>
        <taxon>Trichinella</taxon>
    </lineage>
</organism>
<evidence type="ECO:0000313" key="2">
    <source>
        <dbReference type="EMBL" id="KRY94656.1"/>
    </source>
</evidence>
<gene>
    <name evidence="1" type="ORF">T11_17169</name>
    <name evidence="2" type="ORF">T11_4503</name>
</gene>
<feature type="non-terminal residue" evidence="2">
    <location>
        <position position="1"/>
    </location>
</feature>
<evidence type="ECO:0000313" key="3">
    <source>
        <dbReference type="Proteomes" id="UP000055024"/>
    </source>
</evidence>
<keyword evidence="3" id="KW-1185">Reference proteome</keyword>
<dbReference type="EMBL" id="JYDP01004736">
    <property type="protein sequence ID" value="KRY94646.1"/>
    <property type="molecule type" value="Genomic_DNA"/>
</dbReference>